<proteinExistence type="predicted"/>
<feature type="compositionally biased region" description="Polar residues" evidence="1">
    <location>
        <begin position="52"/>
        <end position="69"/>
    </location>
</feature>
<feature type="region of interest" description="Disordered" evidence="1">
    <location>
        <begin position="1"/>
        <end position="35"/>
    </location>
</feature>
<dbReference type="AlphaFoldDB" id="A0A1R2CWU5"/>
<protein>
    <submittedName>
        <fullName evidence="2">Uncharacterized protein</fullName>
    </submittedName>
</protein>
<comment type="caution">
    <text evidence="2">The sequence shown here is derived from an EMBL/GenBank/DDBJ whole genome shotgun (WGS) entry which is preliminary data.</text>
</comment>
<reference evidence="2 3" key="1">
    <citation type="submission" date="2016-11" db="EMBL/GenBank/DDBJ databases">
        <title>The macronuclear genome of Stentor coeruleus: a giant cell with tiny introns.</title>
        <authorList>
            <person name="Slabodnick M."/>
            <person name="Ruby J.G."/>
            <person name="Reiff S.B."/>
            <person name="Swart E.C."/>
            <person name="Gosai S."/>
            <person name="Prabakaran S."/>
            <person name="Witkowska E."/>
            <person name="Larue G.E."/>
            <person name="Fisher S."/>
            <person name="Freeman R.M."/>
            <person name="Gunawardena J."/>
            <person name="Chu W."/>
            <person name="Stover N.A."/>
            <person name="Gregory B.D."/>
            <person name="Nowacki M."/>
            <person name="Derisi J."/>
            <person name="Roy S.W."/>
            <person name="Marshall W.F."/>
            <person name="Sood P."/>
        </authorList>
    </citation>
    <scope>NUCLEOTIDE SEQUENCE [LARGE SCALE GENOMIC DNA]</scope>
    <source>
        <strain evidence="2">WM001</strain>
    </source>
</reference>
<name>A0A1R2CWU5_9CILI</name>
<evidence type="ECO:0000313" key="3">
    <source>
        <dbReference type="Proteomes" id="UP000187209"/>
    </source>
</evidence>
<dbReference type="EMBL" id="MPUH01000042">
    <property type="protein sequence ID" value="OMJ93466.1"/>
    <property type="molecule type" value="Genomic_DNA"/>
</dbReference>
<sequence>MKITSTMDLNVKGKGKNINSEETDQPNKTTPKSQVNQIFKFFTKERLDPNSKLSKQSLYSRIQSPSKQDNPIRKYTKGDLIFSSISPIKKPVKTPDVSFLYSKDYKAFASPKKIIITDLDENIEKNLNRIHKERCRSEVNHAKFQMNFNKAISKWVKEKCQRQEELSKRFSMPKKIIQYSSRPYEEYDSGEEDVKYNYMDKVGRIRKLRHKLLEVSRHPDYEGKSGFISMQPQVKYVMKSRTPTILKKNVIKEAEKIKNSMVKKRVRCDLKTISHPLNESLSCKLPRGGEGLLKFESIY</sequence>
<accession>A0A1R2CWU5</accession>
<evidence type="ECO:0000313" key="2">
    <source>
        <dbReference type="EMBL" id="OMJ93466.1"/>
    </source>
</evidence>
<dbReference type="Proteomes" id="UP000187209">
    <property type="component" value="Unassembled WGS sequence"/>
</dbReference>
<keyword evidence="3" id="KW-1185">Reference proteome</keyword>
<organism evidence="2 3">
    <name type="scientific">Stentor coeruleus</name>
    <dbReference type="NCBI Taxonomy" id="5963"/>
    <lineage>
        <taxon>Eukaryota</taxon>
        <taxon>Sar</taxon>
        <taxon>Alveolata</taxon>
        <taxon>Ciliophora</taxon>
        <taxon>Postciliodesmatophora</taxon>
        <taxon>Heterotrichea</taxon>
        <taxon>Heterotrichida</taxon>
        <taxon>Stentoridae</taxon>
        <taxon>Stentor</taxon>
    </lineage>
</organism>
<feature type="region of interest" description="Disordered" evidence="1">
    <location>
        <begin position="52"/>
        <end position="73"/>
    </location>
</feature>
<gene>
    <name evidence="2" type="ORF">SteCoe_3586</name>
</gene>
<feature type="compositionally biased region" description="Polar residues" evidence="1">
    <location>
        <begin position="26"/>
        <end position="35"/>
    </location>
</feature>
<evidence type="ECO:0000256" key="1">
    <source>
        <dbReference type="SAM" id="MobiDB-lite"/>
    </source>
</evidence>